<feature type="non-terminal residue" evidence="1">
    <location>
        <position position="1"/>
    </location>
</feature>
<proteinExistence type="predicted"/>
<gene>
    <name evidence="1" type="ORF">GMARGA_LOCUS33605</name>
</gene>
<name>A0ABN7WS08_GIGMA</name>
<dbReference type="EMBL" id="CAJVQB010056399">
    <property type="protein sequence ID" value="CAG8837665.1"/>
    <property type="molecule type" value="Genomic_DNA"/>
</dbReference>
<evidence type="ECO:0000313" key="1">
    <source>
        <dbReference type="EMBL" id="CAG8837665.1"/>
    </source>
</evidence>
<organism evidence="1 2">
    <name type="scientific">Gigaspora margarita</name>
    <dbReference type="NCBI Taxonomy" id="4874"/>
    <lineage>
        <taxon>Eukaryota</taxon>
        <taxon>Fungi</taxon>
        <taxon>Fungi incertae sedis</taxon>
        <taxon>Mucoromycota</taxon>
        <taxon>Glomeromycotina</taxon>
        <taxon>Glomeromycetes</taxon>
        <taxon>Diversisporales</taxon>
        <taxon>Gigasporaceae</taxon>
        <taxon>Gigaspora</taxon>
    </lineage>
</organism>
<dbReference type="Proteomes" id="UP000789901">
    <property type="component" value="Unassembled WGS sequence"/>
</dbReference>
<keyword evidence="2" id="KW-1185">Reference proteome</keyword>
<evidence type="ECO:0000313" key="2">
    <source>
        <dbReference type="Proteomes" id="UP000789901"/>
    </source>
</evidence>
<reference evidence="1 2" key="1">
    <citation type="submission" date="2021-06" db="EMBL/GenBank/DDBJ databases">
        <authorList>
            <person name="Kallberg Y."/>
            <person name="Tangrot J."/>
            <person name="Rosling A."/>
        </authorList>
    </citation>
    <scope>NUCLEOTIDE SEQUENCE [LARGE SCALE GENOMIC DNA]</scope>
    <source>
        <strain evidence="1 2">120-4 pot B 10/14</strain>
    </source>
</reference>
<comment type="caution">
    <text evidence="1">The sequence shown here is derived from an EMBL/GenBank/DDBJ whole genome shotgun (WGS) entry which is preliminary data.</text>
</comment>
<protein>
    <submittedName>
        <fullName evidence="1">43703_t:CDS:1</fullName>
    </submittedName>
</protein>
<accession>A0ABN7WS08</accession>
<sequence length="142" mass="16686">YEQLSDGESDSSKKTNDFTIQVGAAFSNWKSLEQALKKYEAKIGFKAIKFRMEWHRKDSDSIIINKLVENHNYSLALYQKEFAPSLRALLQEVLDEIKFLTQEYGLGAKVQYQYITKKFQDQPLFDRDLYNAIRQYKNQIGN</sequence>